<dbReference type="EMBL" id="UINC01157134">
    <property type="protein sequence ID" value="SVD53956.1"/>
    <property type="molecule type" value="Genomic_DNA"/>
</dbReference>
<organism evidence="1">
    <name type="scientific">marine metagenome</name>
    <dbReference type="NCBI Taxonomy" id="408172"/>
    <lineage>
        <taxon>unclassified sequences</taxon>
        <taxon>metagenomes</taxon>
        <taxon>ecological metagenomes</taxon>
    </lineage>
</organism>
<protein>
    <submittedName>
        <fullName evidence="1">Uncharacterized protein</fullName>
    </submittedName>
</protein>
<dbReference type="AlphaFoldDB" id="A0A382W551"/>
<gene>
    <name evidence="1" type="ORF">METZ01_LOCUS406810</name>
</gene>
<accession>A0A382W551</accession>
<proteinExistence type="predicted"/>
<name>A0A382W551_9ZZZZ</name>
<reference evidence="1" key="1">
    <citation type="submission" date="2018-05" db="EMBL/GenBank/DDBJ databases">
        <authorList>
            <person name="Lanie J.A."/>
            <person name="Ng W.-L."/>
            <person name="Kazmierczak K.M."/>
            <person name="Andrzejewski T.M."/>
            <person name="Davidsen T.M."/>
            <person name="Wayne K.J."/>
            <person name="Tettelin H."/>
            <person name="Glass J.I."/>
            <person name="Rusch D."/>
            <person name="Podicherti R."/>
            <person name="Tsui H.-C.T."/>
            <person name="Winkler M.E."/>
        </authorList>
    </citation>
    <scope>NUCLEOTIDE SEQUENCE</scope>
</reference>
<sequence>MTVKKINEDKMSFMQDILGIETDMGVEMLRIVCECVQLFDTKQMDYGSTNIAACGEMGIAVRLQDKVSRMQNLLLKELKGESGVNHESLEDTFKDAANYAMIGLLLKRGLWK</sequence>
<evidence type="ECO:0000313" key="1">
    <source>
        <dbReference type="EMBL" id="SVD53956.1"/>
    </source>
</evidence>